<evidence type="ECO:0000313" key="4">
    <source>
        <dbReference type="EMBL" id="KPH64253.1"/>
    </source>
</evidence>
<proteinExistence type="predicted"/>
<keyword evidence="2" id="KW-0239">DNA-directed DNA polymerase</keyword>
<dbReference type="PATRIC" id="fig|187330.3.peg.3195"/>
<reference evidence="4 5" key="1">
    <citation type="submission" date="2015-08" db="EMBL/GenBank/DDBJ databases">
        <title>Draft Genome Sequence of Pseudoalteromonas porphyrae UCD-SED14.</title>
        <authorList>
            <person name="Coil D.A."/>
            <person name="Jospin G."/>
            <person name="Lee R.D."/>
            <person name="Eisen J.A."/>
        </authorList>
    </citation>
    <scope>NUCLEOTIDE SEQUENCE [LARGE SCALE GENOMIC DNA]</scope>
    <source>
        <strain evidence="4 5">UCD-SED14</strain>
    </source>
</reference>
<dbReference type="Proteomes" id="UP000037848">
    <property type="component" value="Unassembled WGS sequence"/>
</dbReference>
<dbReference type="PANTHER" id="PTHR11669:SF8">
    <property type="entry name" value="DNA POLYMERASE III SUBUNIT DELTA"/>
    <property type="match status" value="1"/>
</dbReference>
<dbReference type="Pfam" id="PF13177">
    <property type="entry name" value="DNA_pol3_delta2"/>
    <property type="match status" value="1"/>
</dbReference>
<dbReference type="GO" id="GO:0006261">
    <property type="term" value="P:DNA-templated DNA replication"/>
    <property type="evidence" value="ECO:0007669"/>
    <property type="project" value="TreeGrafter"/>
</dbReference>
<dbReference type="GO" id="GO:0009360">
    <property type="term" value="C:DNA polymerase III complex"/>
    <property type="evidence" value="ECO:0007669"/>
    <property type="project" value="TreeGrafter"/>
</dbReference>
<comment type="caution">
    <text evidence="4">The sequence shown here is derived from an EMBL/GenBank/DDBJ whole genome shotgun (WGS) entry which is preliminary data.</text>
</comment>
<dbReference type="InterPro" id="IPR004622">
    <property type="entry name" value="DNA_pol_HolB"/>
</dbReference>
<dbReference type="InterPro" id="IPR027417">
    <property type="entry name" value="P-loop_NTPase"/>
</dbReference>
<dbReference type="EC" id="2.7.7.7" evidence="1"/>
<dbReference type="EMBL" id="LHPH01000005">
    <property type="protein sequence ID" value="KPH64253.1"/>
    <property type="molecule type" value="Genomic_DNA"/>
</dbReference>
<dbReference type="STRING" id="187330.AMS58_03115"/>
<evidence type="ECO:0000256" key="2">
    <source>
        <dbReference type="ARBA" id="ARBA00022932"/>
    </source>
</evidence>
<dbReference type="PANTHER" id="PTHR11669">
    <property type="entry name" value="REPLICATION FACTOR C / DNA POLYMERASE III GAMMA-TAU SUBUNIT"/>
    <property type="match status" value="1"/>
</dbReference>
<dbReference type="RefSeq" id="WP_054203565.1">
    <property type="nucleotide sequence ID" value="NZ_LHPH01000005.1"/>
</dbReference>
<dbReference type="SUPFAM" id="SSF52540">
    <property type="entry name" value="P-loop containing nucleoside triphosphate hydrolases"/>
    <property type="match status" value="1"/>
</dbReference>
<accession>A0A0N1EQJ8</accession>
<dbReference type="Gene3D" id="3.40.50.300">
    <property type="entry name" value="P-loop containing nucleotide triphosphate hydrolases"/>
    <property type="match status" value="1"/>
</dbReference>
<sequence length="298" mass="33296">MIYPWLSHVEQQLAASFNAGRFHHGQLLNGQQGVGKRALVEQLANALLCSSANNLVPCGNCKSCHLNQAVTHPDKYVVQADGQSIGVDDIRSVSDFMNQSAAQNANKVVVINDCHKMTTAAANALLKTLEEPSPRRFLLLTTSATTQLPATILSRCALTQVKVSDVNAAKMWISQLQIPAYEWLSLFTQQPLLIERWQQDEQLEMIDKLYKFATELKQGHNFTALVDIISKDTERVRVFCLFLSEQLKQQLIAGMDFDSYQNAQSALAEFVQNSTQILGLNLPLAVSRLAYRLRQSYK</sequence>
<dbReference type="GO" id="GO:0008408">
    <property type="term" value="F:3'-5' exonuclease activity"/>
    <property type="evidence" value="ECO:0007669"/>
    <property type="project" value="InterPro"/>
</dbReference>
<dbReference type="NCBIfam" id="TIGR00678">
    <property type="entry name" value="holB"/>
    <property type="match status" value="1"/>
</dbReference>
<comment type="catalytic activity">
    <reaction evidence="3">
        <text>DNA(n) + a 2'-deoxyribonucleoside 5'-triphosphate = DNA(n+1) + diphosphate</text>
        <dbReference type="Rhea" id="RHEA:22508"/>
        <dbReference type="Rhea" id="RHEA-COMP:17339"/>
        <dbReference type="Rhea" id="RHEA-COMP:17340"/>
        <dbReference type="ChEBI" id="CHEBI:33019"/>
        <dbReference type="ChEBI" id="CHEBI:61560"/>
        <dbReference type="ChEBI" id="CHEBI:173112"/>
        <dbReference type="EC" id="2.7.7.7"/>
    </reaction>
</comment>
<protein>
    <recommendedName>
        <fullName evidence="1">DNA-directed DNA polymerase</fullName>
        <ecNumber evidence="1">2.7.7.7</ecNumber>
    </recommendedName>
</protein>
<evidence type="ECO:0000256" key="1">
    <source>
        <dbReference type="ARBA" id="ARBA00012417"/>
    </source>
</evidence>
<evidence type="ECO:0000313" key="5">
    <source>
        <dbReference type="Proteomes" id="UP000037848"/>
    </source>
</evidence>
<organism evidence="4 5">
    <name type="scientific">Pseudoalteromonas porphyrae</name>
    <dbReference type="NCBI Taxonomy" id="187330"/>
    <lineage>
        <taxon>Bacteria</taxon>
        <taxon>Pseudomonadati</taxon>
        <taxon>Pseudomonadota</taxon>
        <taxon>Gammaproteobacteria</taxon>
        <taxon>Alteromonadales</taxon>
        <taxon>Pseudoalteromonadaceae</taxon>
        <taxon>Pseudoalteromonas</taxon>
    </lineage>
</organism>
<keyword evidence="5" id="KW-1185">Reference proteome</keyword>
<keyword evidence="2" id="KW-0548">Nucleotidyltransferase</keyword>
<dbReference type="AlphaFoldDB" id="A0A0N1EQJ8"/>
<evidence type="ECO:0000256" key="3">
    <source>
        <dbReference type="ARBA" id="ARBA00049244"/>
    </source>
</evidence>
<dbReference type="InterPro" id="IPR050238">
    <property type="entry name" value="DNA_Rep/Repair_Clamp_Loader"/>
</dbReference>
<name>A0A0N1EQJ8_9GAMM</name>
<gene>
    <name evidence="4" type="ORF">ADS77_06080</name>
</gene>
<keyword evidence="2" id="KW-0808">Transferase</keyword>
<dbReference type="OrthoDB" id="9811073at2"/>
<dbReference type="GO" id="GO:0003887">
    <property type="term" value="F:DNA-directed DNA polymerase activity"/>
    <property type="evidence" value="ECO:0007669"/>
    <property type="project" value="UniProtKB-KW"/>
</dbReference>